<dbReference type="EMBL" id="SAXX01000004">
    <property type="protein sequence ID" value="TXJ34738.1"/>
    <property type="molecule type" value="Genomic_DNA"/>
</dbReference>
<proteinExistence type="inferred from homology"/>
<dbReference type="GO" id="GO:0015949">
    <property type="term" value="P:nucleobase-containing small molecule interconversion"/>
    <property type="evidence" value="ECO:0007669"/>
    <property type="project" value="TreeGrafter"/>
</dbReference>
<name>A0A5C8DWW0_9SPIR</name>
<dbReference type="InterPro" id="IPR033704">
    <property type="entry name" value="dUTPase_trimeric"/>
</dbReference>
<evidence type="ECO:0000313" key="14">
    <source>
        <dbReference type="Proteomes" id="UP000322188"/>
    </source>
</evidence>
<evidence type="ECO:0000313" key="8">
    <source>
        <dbReference type="EMBL" id="TXJ37802.1"/>
    </source>
</evidence>
<dbReference type="InterPro" id="IPR036157">
    <property type="entry name" value="dUTPase-like_sf"/>
</dbReference>
<dbReference type="CDD" id="cd07557">
    <property type="entry name" value="trimeric_dUTPase"/>
    <property type="match status" value="1"/>
</dbReference>
<evidence type="ECO:0000313" key="11">
    <source>
        <dbReference type="EMBL" id="TXJ53270.1"/>
    </source>
</evidence>
<comment type="catalytic activity">
    <reaction evidence="3">
        <text>dCTP + 2 H2O = dUMP + NH4(+) + diphosphate</text>
        <dbReference type="Rhea" id="RHEA:19205"/>
        <dbReference type="ChEBI" id="CHEBI:15377"/>
        <dbReference type="ChEBI" id="CHEBI:28938"/>
        <dbReference type="ChEBI" id="CHEBI:33019"/>
        <dbReference type="ChEBI" id="CHEBI:61481"/>
        <dbReference type="ChEBI" id="CHEBI:246422"/>
        <dbReference type="EC" id="3.5.4.30"/>
    </reaction>
</comment>
<dbReference type="EMBL" id="SAXZ01000006">
    <property type="protein sequence ID" value="TXJ33696.1"/>
    <property type="molecule type" value="Genomic_DNA"/>
</dbReference>
<dbReference type="EMBL" id="SAYA01000002">
    <property type="protein sequence ID" value="TXJ28112.1"/>
    <property type="molecule type" value="Genomic_DNA"/>
</dbReference>
<dbReference type="AlphaFoldDB" id="A0A5C8DWW0"/>
<evidence type="ECO:0000313" key="20">
    <source>
        <dbReference type="Proteomes" id="UP000324707"/>
    </source>
</evidence>
<dbReference type="RefSeq" id="WP_147525804.1">
    <property type="nucleotide sequence ID" value="NZ_CATXRK010000130.1"/>
</dbReference>
<evidence type="ECO:0000313" key="16">
    <source>
        <dbReference type="Proteomes" id="UP000322659"/>
    </source>
</evidence>
<feature type="active site" description="Proton donor/acceptor" evidence="3">
    <location>
        <position position="121"/>
    </location>
</feature>
<feature type="site" description="Important for bifunctional activity" evidence="3">
    <location>
        <begin position="108"/>
        <end position="109"/>
    </location>
</feature>
<keyword evidence="3" id="KW-0547">Nucleotide-binding</keyword>
<evidence type="ECO:0000256" key="3">
    <source>
        <dbReference type="HAMAP-Rule" id="MF_00146"/>
    </source>
</evidence>
<sequence>MILSGLEIEKNLGKNIIIEPFNRNQLNSNSYNVKLHNKLLIYKENLLDMKKPNETKEIIISEEGFKLEPNQLYLGRTLEYTSTKKFVPMIEGRSSIGRLGIFIHITAGFGDVGFSGYWTLEIFCIKPIIIYPNVEIAQLYYHTIDGDYEEYNSGKYQNNTDIQPSMLYKDFLK</sequence>
<dbReference type="Pfam" id="PF22769">
    <property type="entry name" value="DCD"/>
    <property type="match status" value="1"/>
</dbReference>
<gene>
    <name evidence="3" type="primary">dcd</name>
    <name evidence="12" type="ORF">EPJ67_09090</name>
    <name evidence="7" type="ORF">EPJ69_02070</name>
    <name evidence="10" type="ORF">EPJ70_01720</name>
    <name evidence="6" type="ORF">EPJ71_02630</name>
    <name evidence="5" type="ORF">EPJ73_01645</name>
    <name evidence="13" type="ORF">EPJ74_05925</name>
    <name evidence="8" type="ORF">EPJ78_03580</name>
    <name evidence="4" type="ORF">EPJ80_04895</name>
    <name evidence="9" type="ORF">EPJ81_01025</name>
    <name evidence="11" type="ORF">EPJ84_00055</name>
</gene>
<dbReference type="Proteomes" id="UP000325002">
    <property type="component" value="Unassembled WGS sequence"/>
</dbReference>
<feature type="binding site" evidence="3">
    <location>
        <position position="111"/>
    </location>
    <ligand>
        <name>dCTP</name>
        <dbReference type="ChEBI" id="CHEBI:61481"/>
    </ligand>
</feature>
<dbReference type="GO" id="GO:0006226">
    <property type="term" value="P:dUMP biosynthetic process"/>
    <property type="evidence" value="ECO:0007669"/>
    <property type="project" value="UniProtKB-UniRule"/>
</dbReference>
<dbReference type="Proteomes" id="UP000324707">
    <property type="component" value="Unassembled WGS sequence"/>
</dbReference>
<comment type="caution">
    <text evidence="3">Lacks conserved residue(s) required for the propagation of feature annotation.</text>
</comment>
<dbReference type="PANTHER" id="PTHR42680">
    <property type="entry name" value="DCTP DEAMINASE"/>
    <property type="match status" value="1"/>
</dbReference>
<dbReference type="EMBL" id="SAYG01000004">
    <property type="protein sequence ID" value="TXJ46237.1"/>
    <property type="molecule type" value="Genomic_DNA"/>
</dbReference>
<dbReference type="Proteomes" id="UP000325116">
    <property type="component" value="Unassembled WGS sequence"/>
</dbReference>
<dbReference type="SUPFAM" id="SSF51283">
    <property type="entry name" value="dUTPase-like"/>
    <property type="match status" value="1"/>
</dbReference>
<dbReference type="EMBL" id="SAYD01000004">
    <property type="protein sequence ID" value="TXJ41380.1"/>
    <property type="molecule type" value="Genomic_DNA"/>
</dbReference>
<dbReference type="NCBIfam" id="TIGR02274">
    <property type="entry name" value="dCTP_deam"/>
    <property type="match status" value="1"/>
</dbReference>
<protein>
    <recommendedName>
        <fullName evidence="3">dCTP deaminase, dUMP-forming</fullName>
        <ecNumber evidence="3">3.5.4.30</ecNumber>
    </recommendedName>
    <alternativeName>
        <fullName evidence="3">Bifunctional dCTP deaminase:dUTPase</fullName>
    </alternativeName>
    <alternativeName>
        <fullName evidence="3">DCD-DUT</fullName>
    </alternativeName>
</protein>
<evidence type="ECO:0000313" key="19">
    <source>
        <dbReference type="Proteomes" id="UP000324574"/>
    </source>
</evidence>
<dbReference type="OrthoDB" id="9780202at2"/>
<dbReference type="EC" id="3.5.4.30" evidence="3"/>
<reference evidence="14 15" key="1">
    <citation type="journal article" date="1992" name="Lakartidningen">
        <title>[Penicillin V and not amoxicillin is the first choice preparation in acute otitis].</title>
        <authorList>
            <person name="Kamme C."/>
            <person name="Lundgren K."/>
            <person name="Prellner K."/>
        </authorList>
    </citation>
    <scope>NUCLEOTIDE SEQUENCE [LARGE SCALE GENOMIC DNA]</scope>
    <source>
        <strain evidence="13 14">PC2022III</strain>
        <strain evidence="12 22">PC2777IV</strain>
        <strain evidence="10 19">PC3714II</strain>
        <strain evidence="11 15">PC3939II</strain>
        <strain evidence="9 21">PC3997IV</strain>
        <strain evidence="8 17">PC4580III</strain>
        <strain evidence="5 18">PC4597II</strain>
        <strain evidence="6 16">PC5099IV</strain>
        <strain evidence="7 20">PC5538III-lc</strain>
        <strain evidence="4 23">W1</strain>
    </source>
</reference>
<dbReference type="EMBL" id="SAYJ01000018">
    <property type="protein sequence ID" value="TXJ55712.1"/>
    <property type="molecule type" value="Genomic_DNA"/>
</dbReference>
<dbReference type="Proteomes" id="UP000322307">
    <property type="component" value="Unassembled WGS sequence"/>
</dbReference>
<comment type="function">
    <text evidence="3">Bifunctional enzyme that catalyzes both the deamination of dCTP to dUTP and the hydrolysis of dUTP to dUMP without releasing the toxic dUTP intermediate.</text>
</comment>
<evidence type="ECO:0000313" key="22">
    <source>
        <dbReference type="Proteomes" id="UP000325013"/>
    </source>
</evidence>
<dbReference type="EMBL" id="SAYK01000004">
    <property type="protein sequence ID" value="TXJ60735.1"/>
    <property type="molecule type" value="Genomic_DNA"/>
</dbReference>
<dbReference type="EMBL" id="SAXT01000003">
    <property type="protein sequence ID" value="TXJ12937.1"/>
    <property type="molecule type" value="Genomic_DNA"/>
</dbReference>
<comment type="pathway">
    <text evidence="3">Pyrimidine metabolism; dUMP biosynthesis; dUMP from dCTP: step 1/1.</text>
</comment>
<dbReference type="GO" id="GO:0000166">
    <property type="term" value="F:nucleotide binding"/>
    <property type="evidence" value="ECO:0007669"/>
    <property type="project" value="UniProtKB-KW"/>
</dbReference>
<evidence type="ECO:0000313" key="5">
    <source>
        <dbReference type="EMBL" id="TXJ28112.1"/>
    </source>
</evidence>
<evidence type="ECO:0000313" key="7">
    <source>
        <dbReference type="EMBL" id="TXJ34738.1"/>
    </source>
</evidence>
<keyword evidence="1 3" id="KW-0378">Hydrolase</keyword>
<evidence type="ECO:0000313" key="23">
    <source>
        <dbReference type="Proteomes" id="UP000325116"/>
    </source>
</evidence>
<evidence type="ECO:0000313" key="21">
    <source>
        <dbReference type="Proteomes" id="UP000325002"/>
    </source>
</evidence>
<dbReference type="GO" id="GO:0006229">
    <property type="term" value="P:dUTP biosynthetic process"/>
    <property type="evidence" value="ECO:0007669"/>
    <property type="project" value="InterPro"/>
</dbReference>
<comment type="caution">
    <text evidence="5">The sequence shown here is derived from an EMBL/GenBank/DDBJ whole genome shotgun (WGS) entry which is preliminary data.</text>
</comment>
<dbReference type="Proteomes" id="UP000322814">
    <property type="component" value="Unassembled WGS sequence"/>
</dbReference>
<evidence type="ECO:0000256" key="2">
    <source>
        <dbReference type="ARBA" id="ARBA00023080"/>
    </source>
</evidence>
<dbReference type="GO" id="GO:0008829">
    <property type="term" value="F:dCTP deaminase activity"/>
    <property type="evidence" value="ECO:0007669"/>
    <property type="project" value="InterPro"/>
</dbReference>
<evidence type="ECO:0000256" key="1">
    <source>
        <dbReference type="ARBA" id="ARBA00022801"/>
    </source>
</evidence>
<evidence type="ECO:0000313" key="6">
    <source>
        <dbReference type="EMBL" id="TXJ33696.1"/>
    </source>
</evidence>
<dbReference type="HAMAP" id="MF_00146">
    <property type="entry name" value="dCTP_deaminase"/>
    <property type="match status" value="1"/>
</dbReference>
<dbReference type="Proteomes" id="UP000322188">
    <property type="component" value="Unassembled WGS sequence"/>
</dbReference>
<dbReference type="GeneID" id="61066846"/>
<evidence type="ECO:0000313" key="4">
    <source>
        <dbReference type="EMBL" id="TXJ12937.1"/>
    </source>
</evidence>
<evidence type="ECO:0000313" key="13">
    <source>
        <dbReference type="EMBL" id="TXJ60735.1"/>
    </source>
</evidence>
<evidence type="ECO:0000313" key="15">
    <source>
        <dbReference type="Proteomes" id="UP000322307"/>
    </source>
</evidence>
<accession>A0A5C8DWW0</accession>
<keyword evidence="2 3" id="KW-0546">Nucleotide metabolism</keyword>
<evidence type="ECO:0000313" key="17">
    <source>
        <dbReference type="Proteomes" id="UP000322814"/>
    </source>
</evidence>
<dbReference type="Proteomes" id="UP000322659">
    <property type="component" value="Unassembled WGS sequence"/>
</dbReference>
<dbReference type="Proteomes" id="UP000325013">
    <property type="component" value="Unassembled WGS sequence"/>
</dbReference>
<feature type="binding site" evidence="3">
    <location>
        <begin position="93"/>
        <end position="98"/>
    </location>
    <ligand>
        <name>dCTP</name>
        <dbReference type="ChEBI" id="CHEBI:61481"/>
    </ligand>
</feature>
<comment type="similarity">
    <text evidence="3">Belongs to the dCTP deaminase family.</text>
</comment>
<comment type="subunit">
    <text evidence="3">Homotrimer.</text>
</comment>
<dbReference type="EMBL" id="SAYB01000003">
    <property type="protein sequence ID" value="TXJ37802.1"/>
    <property type="molecule type" value="Genomic_DNA"/>
</dbReference>
<dbReference type="InterPro" id="IPR011962">
    <property type="entry name" value="dCTP_deaminase"/>
</dbReference>
<evidence type="ECO:0000313" key="9">
    <source>
        <dbReference type="EMBL" id="TXJ41380.1"/>
    </source>
</evidence>
<reference evidence="5" key="2">
    <citation type="submission" date="2019-01" db="EMBL/GenBank/DDBJ databases">
        <authorList>
            <person name="Thorell K."/>
        </authorList>
    </citation>
    <scope>NUCLEOTIDE SEQUENCE</scope>
    <source>
        <strain evidence="13">PC2022III</strain>
        <strain evidence="12">PC2777IV</strain>
        <strain evidence="10">PC3714II</strain>
        <strain evidence="11">PC3939II</strain>
        <strain evidence="9">PC3997IV</strain>
        <strain evidence="8">PC4580III</strain>
        <strain evidence="5">PC4597II</strain>
        <strain evidence="6">PC5099IV</strain>
        <strain evidence="7">PC5538III-lc</strain>
        <strain evidence="4">W1</strain>
    </source>
</reference>
<evidence type="ECO:0000313" key="12">
    <source>
        <dbReference type="EMBL" id="TXJ55712.1"/>
    </source>
</evidence>
<evidence type="ECO:0000313" key="18">
    <source>
        <dbReference type="Proteomes" id="UP000324336"/>
    </source>
</evidence>
<dbReference type="GO" id="GO:0033973">
    <property type="term" value="F:dCTP deaminase (dUMP-forming) activity"/>
    <property type="evidence" value="ECO:0007669"/>
    <property type="project" value="UniProtKB-UniRule"/>
</dbReference>
<feature type="binding site" evidence="3">
    <location>
        <position position="151"/>
    </location>
    <ligand>
        <name>dCTP</name>
        <dbReference type="ChEBI" id="CHEBI:61481"/>
    </ligand>
</feature>
<feature type="binding site" evidence="3">
    <location>
        <position position="138"/>
    </location>
    <ligand>
        <name>dCTP</name>
        <dbReference type="ChEBI" id="CHEBI:61481"/>
    </ligand>
</feature>
<organism evidence="5 18">
    <name type="scientific">Brachyspira aalborgi</name>
    <dbReference type="NCBI Taxonomy" id="29522"/>
    <lineage>
        <taxon>Bacteria</taxon>
        <taxon>Pseudomonadati</taxon>
        <taxon>Spirochaetota</taxon>
        <taxon>Spirochaetia</taxon>
        <taxon>Brachyspirales</taxon>
        <taxon>Brachyspiraceae</taxon>
        <taxon>Brachyspira</taxon>
    </lineage>
</organism>
<dbReference type="EMBL" id="SAYE01000001">
    <property type="protein sequence ID" value="TXJ53270.1"/>
    <property type="molecule type" value="Genomic_DNA"/>
</dbReference>
<dbReference type="Proteomes" id="UP000324574">
    <property type="component" value="Unassembled WGS sequence"/>
</dbReference>
<feature type="binding site" evidence="3">
    <location>
        <position position="155"/>
    </location>
    <ligand>
        <name>dCTP</name>
        <dbReference type="ChEBI" id="CHEBI:61481"/>
    </ligand>
</feature>
<dbReference type="UniPathway" id="UPA00610">
    <property type="reaction ID" value="UER00667"/>
</dbReference>
<feature type="binding site" evidence="3">
    <location>
        <begin position="119"/>
        <end position="121"/>
    </location>
    <ligand>
        <name>dCTP</name>
        <dbReference type="ChEBI" id="CHEBI:61481"/>
    </ligand>
</feature>
<keyword evidence="16" id="KW-1185">Reference proteome</keyword>
<evidence type="ECO:0000313" key="10">
    <source>
        <dbReference type="EMBL" id="TXJ46237.1"/>
    </source>
</evidence>
<dbReference type="PANTHER" id="PTHR42680:SF3">
    <property type="entry name" value="DCTP DEAMINASE"/>
    <property type="match status" value="1"/>
</dbReference>
<dbReference type="Gene3D" id="2.70.40.10">
    <property type="match status" value="1"/>
</dbReference>
<dbReference type="Proteomes" id="UP000324336">
    <property type="component" value="Unassembled WGS sequence"/>
</dbReference>